<reference evidence="1 2" key="1">
    <citation type="submission" date="2019-03" db="EMBL/GenBank/DDBJ databases">
        <title>Single cell metagenomics reveals metabolic interactions within the superorganism composed of flagellate Streblomastix strix and complex community of Bacteroidetes bacteria on its surface.</title>
        <authorList>
            <person name="Treitli S.C."/>
            <person name="Kolisko M."/>
            <person name="Husnik F."/>
            <person name="Keeling P."/>
            <person name="Hampl V."/>
        </authorList>
    </citation>
    <scope>NUCLEOTIDE SEQUENCE [LARGE SCALE GENOMIC DNA]</scope>
    <source>
        <strain evidence="1">ST1C</strain>
    </source>
</reference>
<gene>
    <name evidence="1" type="ORF">EZS28_008978</name>
</gene>
<dbReference type="Gene3D" id="1.10.510.10">
    <property type="entry name" value="Transferase(Phosphotransferase) domain 1"/>
    <property type="match status" value="1"/>
</dbReference>
<evidence type="ECO:0000313" key="2">
    <source>
        <dbReference type="Proteomes" id="UP000324800"/>
    </source>
</evidence>
<evidence type="ECO:0000313" key="1">
    <source>
        <dbReference type="EMBL" id="KAA6395494.1"/>
    </source>
</evidence>
<dbReference type="EMBL" id="SNRW01001669">
    <property type="protein sequence ID" value="KAA6395494.1"/>
    <property type="molecule type" value="Genomic_DNA"/>
</dbReference>
<proteinExistence type="predicted"/>
<organism evidence="1 2">
    <name type="scientific">Streblomastix strix</name>
    <dbReference type="NCBI Taxonomy" id="222440"/>
    <lineage>
        <taxon>Eukaryota</taxon>
        <taxon>Metamonada</taxon>
        <taxon>Preaxostyla</taxon>
        <taxon>Oxymonadida</taxon>
        <taxon>Streblomastigidae</taxon>
        <taxon>Streblomastix</taxon>
    </lineage>
</organism>
<protein>
    <submittedName>
        <fullName evidence="1">Uncharacterized protein</fullName>
    </submittedName>
</protein>
<name>A0A5J4WKG2_9EUKA</name>
<dbReference type="Proteomes" id="UP000324800">
    <property type="component" value="Unassembled WGS sequence"/>
</dbReference>
<comment type="caution">
    <text evidence="1">The sequence shown here is derived from an EMBL/GenBank/DDBJ whole genome shotgun (WGS) entry which is preliminary data.</text>
</comment>
<accession>A0A5J4WKG2</accession>
<sequence>MELVDERNGKRSKNIPIQRKNAHRMKADVWKRLNYINDIEEKNVREKEAIIDQRPRLWCFELDSVCIAETIHYLIFAKPMELRQIKIPKKDDLLPLTHGLEKVQKSPQIFQQTNPSQNNSQTSNGYCVYIGETIKRYWHEQLWRTIFMHLLNPRFWHSNEYGIKQPDLIGLRNLIETELQTNPVEMGTLIQILECLSVQTQRKLLYSKEMEVNNNEQNRKRIRWNQQ</sequence>
<dbReference type="AlphaFoldDB" id="A0A5J4WKG2"/>